<evidence type="ECO:0000313" key="2">
    <source>
        <dbReference type="Proteomes" id="UP001201262"/>
    </source>
</evidence>
<dbReference type="InterPro" id="IPR002347">
    <property type="entry name" value="SDR_fam"/>
</dbReference>
<dbReference type="Pfam" id="PF00106">
    <property type="entry name" value="adh_short"/>
    <property type="match status" value="1"/>
</dbReference>
<accession>A0AAD4KI32</accession>
<evidence type="ECO:0000313" key="1">
    <source>
        <dbReference type="EMBL" id="KAH8688958.1"/>
    </source>
</evidence>
<gene>
    <name evidence="1" type="ORF">BGW36DRAFT_402030</name>
</gene>
<name>A0AAD4KI32_9EURO</name>
<organism evidence="1 2">
    <name type="scientific">Talaromyces proteolyticus</name>
    <dbReference type="NCBI Taxonomy" id="1131652"/>
    <lineage>
        <taxon>Eukaryota</taxon>
        <taxon>Fungi</taxon>
        <taxon>Dikarya</taxon>
        <taxon>Ascomycota</taxon>
        <taxon>Pezizomycotina</taxon>
        <taxon>Eurotiomycetes</taxon>
        <taxon>Eurotiomycetidae</taxon>
        <taxon>Eurotiales</taxon>
        <taxon>Trichocomaceae</taxon>
        <taxon>Talaromyces</taxon>
        <taxon>Talaromyces sect. Bacilispori</taxon>
    </lineage>
</organism>
<keyword evidence="2" id="KW-1185">Reference proteome</keyword>
<comment type="caution">
    <text evidence="1">The sequence shown here is derived from an EMBL/GenBank/DDBJ whole genome shotgun (WGS) entry which is preliminary data.</text>
</comment>
<proteinExistence type="predicted"/>
<dbReference type="CDD" id="cd05233">
    <property type="entry name" value="SDR_c"/>
    <property type="match status" value="1"/>
</dbReference>
<dbReference type="AlphaFoldDB" id="A0AAD4KI32"/>
<dbReference type="SUPFAM" id="SSF51735">
    <property type="entry name" value="NAD(P)-binding Rossmann-fold domains"/>
    <property type="match status" value="1"/>
</dbReference>
<dbReference type="Gene3D" id="3.40.50.720">
    <property type="entry name" value="NAD(P)-binding Rossmann-like Domain"/>
    <property type="match status" value="1"/>
</dbReference>
<reference evidence="1" key="1">
    <citation type="submission" date="2021-12" db="EMBL/GenBank/DDBJ databases">
        <title>Convergent genome expansion in fungi linked to evolution of root-endophyte symbiosis.</title>
        <authorList>
            <consortium name="DOE Joint Genome Institute"/>
            <person name="Ke Y.-H."/>
            <person name="Bonito G."/>
            <person name="Liao H.-L."/>
            <person name="Looney B."/>
            <person name="Rojas-Flechas A."/>
            <person name="Nash J."/>
            <person name="Hameed K."/>
            <person name="Schadt C."/>
            <person name="Martin F."/>
            <person name="Crous P.W."/>
            <person name="Miettinen O."/>
            <person name="Magnuson J.K."/>
            <person name="Labbe J."/>
            <person name="Jacobson D."/>
            <person name="Doktycz M.J."/>
            <person name="Veneault-Fourrey C."/>
            <person name="Kuo A."/>
            <person name="Mondo S."/>
            <person name="Calhoun S."/>
            <person name="Riley R."/>
            <person name="Ohm R."/>
            <person name="LaButti K."/>
            <person name="Andreopoulos B."/>
            <person name="Pangilinan J."/>
            <person name="Nolan M."/>
            <person name="Tritt A."/>
            <person name="Clum A."/>
            <person name="Lipzen A."/>
            <person name="Daum C."/>
            <person name="Barry K."/>
            <person name="Grigoriev I.V."/>
            <person name="Vilgalys R."/>
        </authorList>
    </citation>
    <scope>NUCLEOTIDE SEQUENCE</scope>
    <source>
        <strain evidence="1">PMI_201</strain>
    </source>
</reference>
<dbReference type="GeneID" id="70249102"/>
<dbReference type="InterPro" id="IPR036291">
    <property type="entry name" value="NAD(P)-bd_dom_sf"/>
</dbReference>
<dbReference type="EMBL" id="JAJTJA010000016">
    <property type="protein sequence ID" value="KAH8688958.1"/>
    <property type="molecule type" value="Genomic_DNA"/>
</dbReference>
<dbReference type="RefSeq" id="XP_046065384.1">
    <property type="nucleotide sequence ID" value="XM_046218815.1"/>
</dbReference>
<sequence>MDKNLSPRRSQAKSSGEIYIRRDNNVDSYSARSVESGGTICVGDIIAKGFADLEASIAKINAYTKLYCRILEVSSVESVDNWIGDIVAKFGDQNGAANVTSVPQAIGDWSHILKINFDVMKDLPAGNRAIVNLASMPSLQHNPDAYAYHTSKAACAHFTTSVAKNTNRLGIGINCFSPVHMDPEDVGRVIVWLLLEESMPVYGSNMKVGAGLPWFVSS</sequence>
<protein>
    <submittedName>
        <fullName evidence="1">Uncharacterized protein</fullName>
    </submittedName>
</protein>
<dbReference type="Proteomes" id="UP001201262">
    <property type="component" value="Unassembled WGS sequence"/>
</dbReference>